<evidence type="ECO:0000256" key="1">
    <source>
        <dbReference type="SAM" id="Phobius"/>
    </source>
</evidence>
<protein>
    <recommendedName>
        <fullName evidence="4">Transmembrane protein</fullName>
    </recommendedName>
</protein>
<keyword evidence="1" id="KW-0812">Transmembrane</keyword>
<dbReference type="EMBL" id="VSRR010025764">
    <property type="protein sequence ID" value="MPC67090.1"/>
    <property type="molecule type" value="Genomic_DNA"/>
</dbReference>
<keyword evidence="1" id="KW-1133">Transmembrane helix</keyword>
<reference evidence="2 3" key="1">
    <citation type="submission" date="2019-05" db="EMBL/GenBank/DDBJ databases">
        <title>Another draft genome of Portunus trituberculatus and its Hox gene families provides insights of decapod evolution.</title>
        <authorList>
            <person name="Jeong J.-H."/>
            <person name="Song I."/>
            <person name="Kim S."/>
            <person name="Choi T."/>
            <person name="Kim D."/>
            <person name="Ryu S."/>
            <person name="Kim W."/>
        </authorList>
    </citation>
    <scope>NUCLEOTIDE SEQUENCE [LARGE SCALE GENOMIC DNA]</scope>
    <source>
        <tissue evidence="2">Muscle</tissue>
    </source>
</reference>
<sequence>MRKTPTTDNEGNKFIVKRKMWRIWQRRRLRMGDNVHWPVNDRLLLVMMVMAVVVMVKVVAVVVVVVVVAGWCFECDDDSNMGVIREEKVEEREEEGEMRYT</sequence>
<evidence type="ECO:0000313" key="3">
    <source>
        <dbReference type="Proteomes" id="UP000324222"/>
    </source>
</evidence>
<organism evidence="2 3">
    <name type="scientific">Portunus trituberculatus</name>
    <name type="common">Swimming crab</name>
    <name type="synonym">Neptunus trituberculatus</name>
    <dbReference type="NCBI Taxonomy" id="210409"/>
    <lineage>
        <taxon>Eukaryota</taxon>
        <taxon>Metazoa</taxon>
        <taxon>Ecdysozoa</taxon>
        <taxon>Arthropoda</taxon>
        <taxon>Crustacea</taxon>
        <taxon>Multicrustacea</taxon>
        <taxon>Malacostraca</taxon>
        <taxon>Eumalacostraca</taxon>
        <taxon>Eucarida</taxon>
        <taxon>Decapoda</taxon>
        <taxon>Pleocyemata</taxon>
        <taxon>Brachyura</taxon>
        <taxon>Eubrachyura</taxon>
        <taxon>Portunoidea</taxon>
        <taxon>Portunidae</taxon>
        <taxon>Portuninae</taxon>
        <taxon>Portunus</taxon>
    </lineage>
</organism>
<keyword evidence="1" id="KW-0472">Membrane</keyword>
<evidence type="ECO:0000313" key="2">
    <source>
        <dbReference type="EMBL" id="MPC67090.1"/>
    </source>
</evidence>
<accession>A0A5B7H4P6</accession>
<comment type="caution">
    <text evidence="2">The sequence shown here is derived from an EMBL/GenBank/DDBJ whole genome shotgun (WGS) entry which is preliminary data.</text>
</comment>
<keyword evidence="3" id="KW-1185">Reference proteome</keyword>
<dbReference type="AlphaFoldDB" id="A0A5B7H4P6"/>
<dbReference type="Proteomes" id="UP000324222">
    <property type="component" value="Unassembled WGS sequence"/>
</dbReference>
<feature type="transmembrane region" description="Helical" evidence="1">
    <location>
        <begin position="43"/>
        <end position="73"/>
    </location>
</feature>
<name>A0A5B7H4P6_PORTR</name>
<proteinExistence type="predicted"/>
<gene>
    <name evidence="2" type="ORF">E2C01_061255</name>
</gene>
<evidence type="ECO:0008006" key="4">
    <source>
        <dbReference type="Google" id="ProtNLM"/>
    </source>
</evidence>